<accession>A0ABZ2P661</accession>
<protein>
    <submittedName>
        <fullName evidence="2">Uncharacterized protein</fullName>
    </submittedName>
</protein>
<name>A0ABZ2P661_9BRAD</name>
<gene>
    <name evidence="2" type="ORF">WDK88_11365</name>
</gene>
<feature type="region of interest" description="Disordered" evidence="1">
    <location>
        <begin position="28"/>
        <end position="49"/>
    </location>
</feature>
<keyword evidence="3" id="KW-1185">Reference proteome</keyword>
<proteinExistence type="predicted"/>
<sequence>MSGHIRRADMTYRDDFIFQSLARTVGNSSTVSQGQAEMRPHWPKKDGHFDRPVSHRAVSCAERAHGSIQQCDPISSCCSRSIEVFPELRQRRGTYDLPGPGLINAALTAKADLNFA</sequence>
<reference evidence="2" key="2">
    <citation type="submission" date="2024-03" db="EMBL/GenBank/DDBJ databases">
        <authorList>
            <person name="Bromfield E.S.P."/>
            <person name="Cloutier S."/>
        </authorList>
    </citation>
    <scope>NUCLEOTIDE SEQUENCE</scope>
    <source>
        <strain evidence="2">5S5</strain>
    </source>
</reference>
<dbReference type="Proteomes" id="UP001432046">
    <property type="component" value="Chromosome"/>
</dbReference>
<evidence type="ECO:0000313" key="2">
    <source>
        <dbReference type="EMBL" id="WXC82134.1"/>
    </source>
</evidence>
<feature type="compositionally biased region" description="Basic and acidic residues" evidence="1">
    <location>
        <begin position="38"/>
        <end position="49"/>
    </location>
</feature>
<organism evidence="2 3">
    <name type="scientific">Bradyrhizobium septentrionale</name>
    <dbReference type="NCBI Taxonomy" id="1404411"/>
    <lineage>
        <taxon>Bacteria</taxon>
        <taxon>Pseudomonadati</taxon>
        <taxon>Pseudomonadota</taxon>
        <taxon>Alphaproteobacteria</taxon>
        <taxon>Hyphomicrobiales</taxon>
        <taxon>Nitrobacteraceae</taxon>
        <taxon>Bradyrhizobium</taxon>
    </lineage>
</organism>
<evidence type="ECO:0000313" key="3">
    <source>
        <dbReference type="Proteomes" id="UP001432046"/>
    </source>
</evidence>
<evidence type="ECO:0000256" key="1">
    <source>
        <dbReference type="SAM" id="MobiDB-lite"/>
    </source>
</evidence>
<reference evidence="2" key="1">
    <citation type="journal article" date="2021" name="Int. J. Syst. Evol. Microbiol.">
        <title>Bradyrhizobium septentrionale sp. nov. (sv. septentrionale) and Bradyrhizobium quebecense sp. nov. (sv. septentrionale) associated with legumes native to Canada possess rearranged symbiosis genes and numerous insertion sequences.</title>
        <authorList>
            <person name="Bromfield E.S.P."/>
            <person name="Cloutier S."/>
        </authorList>
    </citation>
    <scope>NUCLEOTIDE SEQUENCE</scope>
    <source>
        <strain evidence="2">5S5</strain>
    </source>
</reference>
<dbReference type="EMBL" id="CP147711">
    <property type="protein sequence ID" value="WXC82134.1"/>
    <property type="molecule type" value="Genomic_DNA"/>
</dbReference>
<dbReference type="RefSeq" id="WP_338834449.1">
    <property type="nucleotide sequence ID" value="NZ_CP147711.1"/>
</dbReference>